<protein>
    <recommendedName>
        <fullName evidence="2">Uncharacterized protein YyaB-like PH domain-containing protein</fullName>
    </recommendedName>
</protein>
<evidence type="ECO:0000259" key="2">
    <source>
        <dbReference type="Pfam" id="PF06713"/>
    </source>
</evidence>
<dbReference type="InterPro" id="IPR009589">
    <property type="entry name" value="PH_YyaB-like"/>
</dbReference>
<keyword evidence="1" id="KW-0472">Membrane</keyword>
<comment type="caution">
    <text evidence="3">The sequence shown here is derived from an EMBL/GenBank/DDBJ whole genome shotgun (WGS) entry which is preliminary data.</text>
</comment>
<gene>
    <name evidence="3" type="ORF">DKG77_11590</name>
</gene>
<accession>A0A316L3R0</accession>
<keyword evidence="4" id="KW-1185">Reference proteome</keyword>
<dbReference type="GO" id="GO:0030153">
    <property type="term" value="P:bacteriocin immunity"/>
    <property type="evidence" value="ECO:0007669"/>
    <property type="project" value="InterPro"/>
</dbReference>
<keyword evidence="1" id="KW-1133">Transmembrane helix</keyword>
<organism evidence="3 4">
    <name type="scientific">Flagellimonas aquimarina</name>
    <dbReference type="NCBI Taxonomy" id="2201895"/>
    <lineage>
        <taxon>Bacteria</taxon>
        <taxon>Pseudomonadati</taxon>
        <taxon>Bacteroidota</taxon>
        <taxon>Flavobacteriia</taxon>
        <taxon>Flavobacteriales</taxon>
        <taxon>Flavobacteriaceae</taxon>
        <taxon>Flagellimonas</taxon>
    </lineage>
</organism>
<evidence type="ECO:0000256" key="1">
    <source>
        <dbReference type="SAM" id="Phobius"/>
    </source>
</evidence>
<evidence type="ECO:0000313" key="3">
    <source>
        <dbReference type="EMBL" id="PWL38873.1"/>
    </source>
</evidence>
<dbReference type="OrthoDB" id="1261156at2"/>
<dbReference type="RefSeq" id="WP_109663150.1">
    <property type="nucleotide sequence ID" value="NZ_QGEG01000002.1"/>
</dbReference>
<reference evidence="3 4" key="1">
    <citation type="submission" date="2018-05" db="EMBL/GenBank/DDBJ databases">
        <title>Complete genome sequence of Flagellimonas aquimarina ECD12 isolated from seaweed Ecklonia cava.</title>
        <authorList>
            <person name="Choi S."/>
            <person name="Seong C."/>
        </authorList>
    </citation>
    <scope>NUCLEOTIDE SEQUENCE [LARGE SCALE GENOMIC DNA]</scope>
    <source>
        <strain evidence="3 4">ECD12</strain>
    </source>
</reference>
<proteinExistence type="predicted"/>
<dbReference type="Pfam" id="PF06713">
    <property type="entry name" value="bPH_4"/>
    <property type="match status" value="1"/>
</dbReference>
<feature type="transmembrane region" description="Helical" evidence="1">
    <location>
        <begin position="60"/>
        <end position="83"/>
    </location>
</feature>
<dbReference type="AlphaFoldDB" id="A0A316L3R0"/>
<dbReference type="Proteomes" id="UP000245762">
    <property type="component" value="Unassembled WGS sequence"/>
</dbReference>
<dbReference type="EMBL" id="QGEG01000002">
    <property type="protein sequence ID" value="PWL38873.1"/>
    <property type="molecule type" value="Genomic_DNA"/>
</dbReference>
<sequence length="163" mass="18750">MNKLKITTYCLNKQVYQNCIGHKQYMMKKYPSKISYGLLLLVLIIPIATVFPLISSQRWFPVGVNIFIVVFMLWVFFNLYYIIDEGVLSIKLGFVAFKRIDIQSIKMIAETSSLISAPAASLDRLEIIYNKHNGIIISPKDKSGFIEHITKANPRIVIQYKTK</sequence>
<feature type="transmembrane region" description="Helical" evidence="1">
    <location>
        <begin position="34"/>
        <end position="54"/>
    </location>
</feature>
<name>A0A316L3R0_9FLAO</name>
<feature type="domain" description="Uncharacterized protein YyaB-like PH" evidence="2">
    <location>
        <begin position="80"/>
        <end position="153"/>
    </location>
</feature>
<keyword evidence="1" id="KW-0812">Transmembrane</keyword>
<evidence type="ECO:0000313" key="4">
    <source>
        <dbReference type="Proteomes" id="UP000245762"/>
    </source>
</evidence>